<dbReference type="CDD" id="cd06558">
    <property type="entry name" value="crotonase-like"/>
    <property type="match status" value="1"/>
</dbReference>
<evidence type="ECO:0000313" key="3">
    <source>
        <dbReference type="Proteomes" id="UP001228905"/>
    </source>
</evidence>
<dbReference type="Gene3D" id="1.10.12.10">
    <property type="entry name" value="Lyase 2-enoyl-coa Hydratase, Chain A, domain 2"/>
    <property type="match status" value="1"/>
</dbReference>
<dbReference type="SUPFAM" id="SSF52096">
    <property type="entry name" value="ClpP/crotonase"/>
    <property type="match status" value="1"/>
</dbReference>
<organism evidence="2 3">
    <name type="scientific">Caulobacter ginsengisoli</name>
    <dbReference type="NCBI Taxonomy" id="400775"/>
    <lineage>
        <taxon>Bacteria</taxon>
        <taxon>Pseudomonadati</taxon>
        <taxon>Pseudomonadota</taxon>
        <taxon>Alphaproteobacteria</taxon>
        <taxon>Caulobacterales</taxon>
        <taxon>Caulobacteraceae</taxon>
        <taxon>Caulobacter</taxon>
    </lineage>
</organism>
<proteinExistence type="inferred from homology"/>
<dbReference type="PANTHER" id="PTHR43684:SF4">
    <property type="entry name" value="ENOYL-COA HYDRATASE_ISOMERASE FAMILY PROTEIN (AFU_ORTHOLOGUE AFUA_1G01890)"/>
    <property type="match status" value="1"/>
</dbReference>
<dbReference type="Pfam" id="PF00378">
    <property type="entry name" value="ECH_1"/>
    <property type="match status" value="1"/>
</dbReference>
<keyword evidence="3" id="KW-1185">Reference proteome</keyword>
<dbReference type="EMBL" id="JAUSVS010000008">
    <property type="protein sequence ID" value="MDQ0465869.1"/>
    <property type="molecule type" value="Genomic_DNA"/>
</dbReference>
<dbReference type="NCBIfam" id="NF006109">
    <property type="entry name" value="PRK08260.1"/>
    <property type="match status" value="1"/>
</dbReference>
<dbReference type="PANTHER" id="PTHR43684">
    <property type="match status" value="1"/>
</dbReference>
<gene>
    <name evidence="2" type="ORF">QO010_003661</name>
</gene>
<dbReference type="RefSeq" id="WP_307351538.1">
    <property type="nucleotide sequence ID" value="NZ_JAUSVS010000008.1"/>
</dbReference>
<dbReference type="InterPro" id="IPR029045">
    <property type="entry name" value="ClpP/crotonase-like_dom_sf"/>
</dbReference>
<accession>A0ABU0IXU1</accession>
<dbReference type="InterPro" id="IPR001753">
    <property type="entry name" value="Enoyl-CoA_hydra/iso"/>
</dbReference>
<sequence length="284" mass="30410">MTTETLLTDLADGVLTVTLNRPDRMNAYTAQMGVELAEAFQQADEDDAVRVVIVTGHGRAFCAGADVSDGADSFGGGGAKLFGTRTSETRRLKGGFTEAIFTCRKPSIAAINGGAVGVGITMTLPMDIRIASSTAKLGFVFARRGLTPEAGAAWFLPRLVGISQALRWCYSGKVFDAAEALRGGLVSEVTEPQDLLARAREIAREIVEETSPVSIALTRQLLWRFAGESDPLAVLAVDGPINLTLGSTPDVREGVAAFLEKRRPNFASKVSTDMPPQYPWWDRS</sequence>
<dbReference type="InterPro" id="IPR014748">
    <property type="entry name" value="Enoyl-CoA_hydra_C"/>
</dbReference>
<reference evidence="2 3" key="1">
    <citation type="submission" date="2023-07" db="EMBL/GenBank/DDBJ databases">
        <title>Genomic Encyclopedia of Type Strains, Phase IV (KMG-IV): sequencing the most valuable type-strain genomes for metagenomic binning, comparative biology and taxonomic classification.</title>
        <authorList>
            <person name="Goeker M."/>
        </authorList>
    </citation>
    <scope>NUCLEOTIDE SEQUENCE [LARGE SCALE GENOMIC DNA]</scope>
    <source>
        <strain evidence="2 3">DSM 18695</strain>
    </source>
</reference>
<evidence type="ECO:0000256" key="1">
    <source>
        <dbReference type="ARBA" id="ARBA00005254"/>
    </source>
</evidence>
<protein>
    <submittedName>
        <fullName evidence="2">Enoyl-CoA hydratase/carnithine racemase</fullName>
    </submittedName>
</protein>
<name>A0ABU0IXU1_9CAUL</name>
<dbReference type="InterPro" id="IPR051053">
    <property type="entry name" value="ECH/Chromodomain_protein"/>
</dbReference>
<dbReference type="Proteomes" id="UP001228905">
    <property type="component" value="Unassembled WGS sequence"/>
</dbReference>
<dbReference type="Gene3D" id="3.90.226.10">
    <property type="entry name" value="2-enoyl-CoA Hydratase, Chain A, domain 1"/>
    <property type="match status" value="1"/>
</dbReference>
<evidence type="ECO:0000313" key="2">
    <source>
        <dbReference type="EMBL" id="MDQ0465869.1"/>
    </source>
</evidence>
<comment type="similarity">
    <text evidence="1">Belongs to the enoyl-CoA hydratase/isomerase family.</text>
</comment>
<comment type="caution">
    <text evidence="2">The sequence shown here is derived from an EMBL/GenBank/DDBJ whole genome shotgun (WGS) entry which is preliminary data.</text>
</comment>